<keyword evidence="2" id="KW-1185">Reference proteome</keyword>
<evidence type="ECO:0000313" key="2">
    <source>
        <dbReference type="Proteomes" id="UP000294134"/>
    </source>
</evidence>
<name>A0A481W5U5_9CAUD</name>
<sequence>MSMASQNLKLIAEQARSASADKLALLCITAESAIQTSPKIAERISSFELSWQKLEGVLLPCVKMTFANEPE</sequence>
<dbReference type="EMBL" id="MK552327">
    <property type="protein sequence ID" value="QBJ02753.1"/>
    <property type="molecule type" value="Genomic_DNA"/>
</dbReference>
<gene>
    <name evidence="1" type="ORF">PSA21_227</name>
</gene>
<protein>
    <submittedName>
        <fullName evidence="1">Uncharacterized protein</fullName>
    </submittedName>
</protein>
<organism evidence="1 2">
    <name type="scientific">Pseudomonas phage Psa21</name>
    <dbReference type="NCBI Taxonomy" id="2530023"/>
    <lineage>
        <taxon>Viruses</taxon>
        <taxon>Duplodnaviria</taxon>
        <taxon>Heunggongvirae</taxon>
        <taxon>Uroviricota</taxon>
        <taxon>Caudoviricetes</taxon>
        <taxon>Chimalliviridae</taxon>
        <taxon>Tepukevirus</taxon>
        <taxon>Tepukevirus Psa21</taxon>
    </lineage>
</organism>
<evidence type="ECO:0000313" key="1">
    <source>
        <dbReference type="EMBL" id="QBJ02753.1"/>
    </source>
</evidence>
<proteinExistence type="predicted"/>
<reference evidence="1 2" key="1">
    <citation type="submission" date="2019-02" db="EMBL/GenBank/DDBJ databases">
        <authorList>
            <person name="Frampton R.A."/>
            <person name="Wojtus J.K."/>
            <person name="Fineran P.C."/>
            <person name="Hendrickson H.L."/>
        </authorList>
    </citation>
    <scope>NUCLEOTIDE SEQUENCE [LARGE SCALE GENOMIC DNA]</scope>
</reference>
<accession>A0A481W5U5</accession>
<dbReference type="Proteomes" id="UP000294134">
    <property type="component" value="Segment"/>
</dbReference>